<reference evidence="1 2" key="1">
    <citation type="submission" date="2019-01" db="EMBL/GenBank/DDBJ databases">
        <title>Genome sequencing of the rare red list fungi Fomitopsis rosea.</title>
        <authorList>
            <person name="Buettner E."/>
            <person name="Kellner H."/>
        </authorList>
    </citation>
    <scope>NUCLEOTIDE SEQUENCE [LARGE SCALE GENOMIC DNA]</scope>
    <source>
        <strain evidence="1 2">DSM 105464</strain>
    </source>
</reference>
<organism evidence="1 2">
    <name type="scientific">Rhodofomes roseus</name>
    <dbReference type="NCBI Taxonomy" id="34475"/>
    <lineage>
        <taxon>Eukaryota</taxon>
        <taxon>Fungi</taxon>
        <taxon>Dikarya</taxon>
        <taxon>Basidiomycota</taxon>
        <taxon>Agaricomycotina</taxon>
        <taxon>Agaricomycetes</taxon>
        <taxon>Polyporales</taxon>
        <taxon>Rhodofomes</taxon>
    </lineage>
</organism>
<comment type="caution">
    <text evidence="1">The sequence shown here is derived from an EMBL/GenBank/DDBJ whole genome shotgun (WGS) entry which is preliminary data.</text>
</comment>
<proteinExistence type="predicted"/>
<name>A0A4Y9YA65_9APHY</name>
<evidence type="ECO:0000313" key="2">
    <source>
        <dbReference type="Proteomes" id="UP000298390"/>
    </source>
</evidence>
<gene>
    <name evidence="1" type="ORF">EVJ58_g6302</name>
</gene>
<sequence>MFSVPQPKSAEQLDGSPVIHLVDHPDDLRHLLSALFINKRSHRYIEQLPFSTVAALARLSHNENLYVWARADVDKASPLMTYKRRDAIAAVNIGRLTGIASILPVALYMCCQLETEIIVNGFKRRDGRREQLAPKDIMRCLNARKTLVHDNVVSATRIFAPVTSGGCTSPKTCTVSLVDLLHGQVRYDGALNDYRCLEDWVPFLHFDNPNYLALCDDCQLLVQGRAADERERLWFRLPYTMGVEVDDWME</sequence>
<dbReference type="Proteomes" id="UP000298390">
    <property type="component" value="Unassembled WGS sequence"/>
</dbReference>
<protein>
    <submittedName>
        <fullName evidence="1">Uncharacterized protein</fullName>
    </submittedName>
</protein>
<dbReference type="AlphaFoldDB" id="A0A4Y9YA65"/>
<evidence type="ECO:0000313" key="1">
    <source>
        <dbReference type="EMBL" id="TFY58623.1"/>
    </source>
</evidence>
<accession>A0A4Y9YA65</accession>
<dbReference type="EMBL" id="SEKV01000349">
    <property type="protein sequence ID" value="TFY58623.1"/>
    <property type="molecule type" value="Genomic_DNA"/>
</dbReference>